<keyword evidence="1" id="KW-0812">Transmembrane</keyword>
<keyword evidence="2" id="KW-0732">Signal</keyword>
<evidence type="ECO:0000256" key="1">
    <source>
        <dbReference type="SAM" id="Phobius"/>
    </source>
</evidence>
<name>A0AAD9H2X3_9PEZI</name>
<dbReference type="Proteomes" id="UP001232148">
    <property type="component" value="Unassembled WGS sequence"/>
</dbReference>
<comment type="caution">
    <text evidence="3">The sequence shown here is derived from an EMBL/GenBank/DDBJ whole genome shotgun (WGS) entry which is preliminary data.</text>
</comment>
<accession>A0AAD9H2X3</accession>
<feature type="signal peptide" evidence="2">
    <location>
        <begin position="1"/>
        <end position="23"/>
    </location>
</feature>
<feature type="transmembrane region" description="Helical" evidence="1">
    <location>
        <begin position="56"/>
        <end position="85"/>
    </location>
</feature>
<evidence type="ECO:0000313" key="3">
    <source>
        <dbReference type="EMBL" id="KAK2021235.1"/>
    </source>
</evidence>
<dbReference type="EMBL" id="MU843123">
    <property type="protein sequence ID" value="KAK2021235.1"/>
    <property type="molecule type" value="Genomic_DNA"/>
</dbReference>
<reference evidence="3" key="1">
    <citation type="submission" date="2021-06" db="EMBL/GenBank/DDBJ databases">
        <title>Comparative genomics, transcriptomics and evolutionary studies reveal genomic signatures of adaptation to plant cell wall in hemibiotrophic fungi.</title>
        <authorList>
            <consortium name="DOE Joint Genome Institute"/>
            <person name="Baroncelli R."/>
            <person name="Diaz J.F."/>
            <person name="Benocci T."/>
            <person name="Peng M."/>
            <person name="Battaglia E."/>
            <person name="Haridas S."/>
            <person name="Andreopoulos W."/>
            <person name="Labutti K."/>
            <person name="Pangilinan J."/>
            <person name="Floch G.L."/>
            <person name="Makela M.R."/>
            <person name="Henrissat B."/>
            <person name="Grigoriev I.V."/>
            <person name="Crouch J.A."/>
            <person name="De Vries R.P."/>
            <person name="Sukno S.A."/>
            <person name="Thon M.R."/>
        </authorList>
    </citation>
    <scope>NUCLEOTIDE SEQUENCE</scope>
    <source>
        <strain evidence="3">MAFF235873</strain>
    </source>
</reference>
<feature type="chain" id="PRO_5042047880" evidence="2">
    <location>
        <begin position="24"/>
        <end position="121"/>
    </location>
</feature>
<keyword evidence="1" id="KW-1133">Transmembrane helix</keyword>
<protein>
    <submittedName>
        <fullName evidence="3">Uncharacterized protein</fullName>
    </submittedName>
</protein>
<dbReference type="AlphaFoldDB" id="A0AAD9H2X3"/>
<organism evidence="3 4">
    <name type="scientific">Colletotrichum zoysiae</name>
    <dbReference type="NCBI Taxonomy" id="1216348"/>
    <lineage>
        <taxon>Eukaryota</taxon>
        <taxon>Fungi</taxon>
        <taxon>Dikarya</taxon>
        <taxon>Ascomycota</taxon>
        <taxon>Pezizomycotina</taxon>
        <taxon>Sordariomycetes</taxon>
        <taxon>Hypocreomycetidae</taxon>
        <taxon>Glomerellales</taxon>
        <taxon>Glomerellaceae</taxon>
        <taxon>Colletotrichum</taxon>
        <taxon>Colletotrichum graminicola species complex</taxon>
    </lineage>
</organism>
<gene>
    <name evidence="3" type="ORF">LX32DRAFT_264923</name>
</gene>
<evidence type="ECO:0000256" key="2">
    <source>
        <dbReference type="SAM" id="SignalP"/>
    </source>
</evidence>
<feature type="transmembrane region" description="Helical" evidence="1">
    <location>
        <begin position="97"/>
        <end position="115"/>
    </location>
</feature>
<evidence type="ECO:0000313" key="4">
    <source>
        <dbReference type="Proteomes" id="UP001232148"/>
    </source>
</evidence>
<proteinExistence type="predicted"/>
<keyword evidence="1" id="KW-0472">Membrane</keyword>
<sequence length="121" mass="14036">MGSFLSFALFVFTVNTHYRLATAWHPSRRVAAREMGGKNAWTTRNDGYPSCVYSITPFSLLFMIFLHFVLQFFVGMGPVVLCSSAMEIVEKGKRSGYQRLFFFLFLFSLYISSFSRELKRR</sequence>
<keyword evidence="4" id="KW-1185">Reference proteome</keyword>